<dbReference type="PANTHER" id="PTHR43279">
    <property type="entry name" value="CATECHOL-2,3-DIOXYGENASE"/>
    <property type="match status" value="1"/>
</dbReference>
<feature type="domain" description="VOC" evidence="2">
    <location>
        <begin position="11"/>
        <end position="128"/>
    </location>
</feature>
<dbReference type="SUPFAM" id="SSF54593">
    <property type="entry name" value="Glyoxalase/Bleomycin resistance protein/Dihydroxybiphenyl dioxygenase"/>
    <property type="match status" value="2"/>
</dbReference>
<name>A0A9D2EBY7_9MICO</name>
<dbReference type="GO" id="GO:0046872">
    <property type="term" value="F:metal ion binding"/>
    <property type="evidence" value="ECO:0007669"/>
    <property type="project" value="UniProtKB-KW"/>
</dbReference>
<feature type="domain" description="VOC" evidence="2">
    <location>
        <begin position="173"/>
        <end position="288"/>
    </location>
</feature>
<dbReference type="InterPro" id="IPR018146">
    <property type="entry name" value="Glyoxalase_1_CS"/>
</dbReference>
<evidence type="ECO:0000313" key="4">
    <source>
        <dbReference type="Proteomes" id="UP000824037"/>
    </source>
</evidence>
<evidence type="ECO:0000313" key="3">
    <source>
        <dbReference type="EMBL" id="HIZ34486.1"/>
    </source>
</evidence>
<gene>
    <name evidence="3" type="ORF">H9815_01810</name>
</gene>
<accession>A0A9D2EBY7</accession>
<dbReference type="GO" id="GO:0004462">
    <property type="term" value="F:lactoylglutathione lyase activity"/>
    <property type="evidence" value="ECO:0007669"/>
    <property type="project" value="InterPro"/>
</dbReference>
<dbReference type="AlphaFoldDB" id="A0A9D2EBY7"/>
<reference evidence="3" key="1">
    <citation type="journal article" date="2021" name="PeerJ">
        <title>Extensive microbial diversity within the chicken gut microbiome revealed by metagenomics and culture.</title>
        <authorList>
            <person name="Gilroy R."/>
            <person name="Ravi A."/>
            <person name="Getino M."/>
            <person name="Pursley I."/>
            <person name="Horton D.L."/>
            <person name="Alikhan N.F."/>
            <person name="Baker D."/>
            <person name="Gharbi K."/>
            <person name="Hall N."/>
            <person name="Watson M."/>
            <person name="Adriaenssens E.M."/>
            <person name="Foster-Nyarko E."/>
            <person name="Jarju S."/>
            <person name="Secka A."/>
            <person name="Antonio M."/>
            <person name="Oren A."/>
            <person name="Chaudhuri R.R."/>
            <person name="La Ragione R."/>
            <person name="Hildebrand F."/>
            <person name="Pallen M.J."/>
        </authorList>
    </citation>
    <scope>NUCLEOTIDE SEQUENCE</scope>
    <source>
        <strain evidence="3">ChiGjej4B4-7305</strain>
    </source>
</reference>
<evidence type="ECO:0000256" key="1">
    <source>
        <dbReference type="ARBA" id="ARBA00022723"/>
    </source>
</evidence>
<keyword evidence="1" id="KW-0479">Metal-binding</keyword>
<dbReference type="PANTHER" id="PTHR43279:SF1">
    <property type="entry name" value="CATECHOL-2,3-DIOXYGENASE"/>
    <property type="match status" value="1"/>
</dbReference>
<comment type="caution">
    <text evidence="3">The sequence shown here is derived from an EMBL/GenBank/DDBJ whole genome shotgun (WGS) entry which is preliminary data.</text>
</comment>
<proteinExistence type="predicted"/>
<dbReference type="InterPro" id="IPR029068">
    <property type="entry name" value="Glyas_Bleomycin-R_OHBP_Dase"/>
</dbReference>
<dbReference type="Pfam" id="PF00903">
    <property type="entry name" value="Glyoxalase"/>
    <property type="match status" value="1"/>
</dbReference>
<dbReference type="InterPro" id="IPR004360">
    <property type="entry name" value="Glyas_Fos-R_dOase_dom"/>
</dbReference>
<dbReference type="PROSITE" id="PS00934">
    <property type="entry name" value="GLYOXALASE_I_1"/>
    <property type="match status" value="1"/>
</dbReference>
<dbReference type="InterPro" id="IPR037523">
    <property type="entry name" value="VOC_core"/>
</dbReference>
<dbReference type="Proteomes" id="UP000824037">
    <property type="component" value="Unassembled WGS sequence"/>
</dbReference>
<dbReference type="EMBL" id="DXBY01000036">
    <property type="protein sequence ID" value="HIZ34486.1"/>
    <property type="molecule type" value="Genomic_DNA"/>
</dbReference>
<sequence length="288" mass="31023">MHRDALAQDTAMGVVDLLVNNLDTMVGYYTDGIGLDVITTSGGTALLGRGQTPIMRLEQRNHLPQFDRGSAGLYHTAILFTDQAGLAASINQLAGYAPRTYTGAADHLVSEAFYFDDPEGNGVELYVDRPREQWTRTPGGGVQMASLPLDPNQFVLRHLDRSRTADSPAPEAGIGHVHLQVGNIETAKAFYVDTLGFDVMARFGSQALFVAAGGYHHHIGMNTWHSAGAGPRAASLGLGQLTIELPNTDDLDALTGRLTTAGLPVRSEDRAIRFEDPWKTQIEVRAAA</sequence>
<organism evidence="3 4">
    <name type="scientific">Candidatus Ruania gallistercoris</name>
    <dbReference type="NCBI Taxonomy" id="2838746"/>
    <lineage>
        <taxon>Bacteria</taxon>
        <taxon>Bacillati</taxon>
        <taxon>Actinomycetota</taxon>
        <taxon>Actinomycetes</taxon>
        <taxon>Micrococcales</taxon>
        <taxon>Ruaniaceae</taxon>
        <taxon>Ruania</taxon>
    </lineage>
</organism>
<dbReference type="Gene3D" id="3.10.180.10">
    <property type="entry name" value="2,3-Dihydroxybiphenyl 1,2-Dioxygenase, domain 1"/>
    <property type="match status" value="2"/>
</dbReference>
<protein>
    <submittedName>
        <fullName evidence="3">VOC family protein</fullName>
    </submittedName>
</protein>
<dbReference type="PROSITE" id="PS51819">
    <property type="entry name" value="VOC"/>
    <property type="match status" value="2"/>
</dbReference>
<reference evidence="3" key="2">
    <citation type="submission" date="2021-04" db="EMBL/GenBank/DDBJ databases">
        <authorList>
            <person name="Gilroy R."/>
        </authorList>
    </citation>
    <scope>NUCLEOTIDE SEQUENCE</scope>
    <source>
        <strain evidence="3">ChiGjej4B4-7305</strain>
    </source>
</reference>
<evidence type="ECO:0000259" key="2">
    <source>
        <dbReference type="PROSITE" id="PS51819"/>
    </source>
</evidence>